<organism evidence="3 4">
    <name type="scientific">Qipengyuania profundimaris</name>
    <dbReference type="NCBI Taxonomy" id="3067652"/>
    <lineage>
        <taxon>Bacteria</taxon>
        <taxon>Pseudomonadati</taxon>
        <taxon>Pseudomonadota</taxon>
        <taxon>Alphaproteobacteria</taxon>
        <taxon>Sphingomonadales</taxon>
        <taxon>Erythrobacteraceae</taxon>
        <taxon>Qipengyuania</taxon>
    </lineage>
</organism>
<keyword evidence="1" id="KW-1133">Transmembrane helix</keyword>
<name>A0ABT9HN20_9SPHN</name>
<proteinExistence type="predicted"/>
<keyword evidence="1" id="KW-0812">Transmembrane</keyword>
<feature type="domain" description="HTH luxR-type" evidence="2">
    <location>
        <begin position="1"/>
        <end position="58"/>
    </location>
</feature>
<dbReference type="Gene3D" id="1.10.10.10">
    <property type="entry name" value="Winged helix-like DNA-binding domain superfamily/Winged helix DNA-binding domain"/>
    <property type="match status" value="1"/>
</dbReference>
<gene>
    <name evidence="3" type="ORF">Q9K02_03030</name>
</gene>
<dbReference type="SUPFAM" id="SSF46894">
    <property type="entry name" value="C-terminal effector domain of the bipartite response regulators"/>
    <property type="match status" value="1"/>
</dbReference>
<evidence type="ECO:0000259" key="2">
    <source>
        <dbReference type="SMART" id="SM00421"/>
    </source>
</evidence>
<dbReference type="EMBL" id="JAVAIM010000001">
    <property type="protein sequence ID" value="MDP4574113.1"/>
    <property type="molecule type" value="Genomic_DNA"/>
</dbReference>
<evidence type="ECO:0000313" key="3">
    <source>
        <dbReference type="EMBL" id="MDP4574113.1"/>
    </source>
</evidence>
<reference evidence="3 4" key="1">
    <citation type="submission" date="2023-08" db="EMBL/GenBank/DDBJ databases">
        <title>genomic of G39.</title>
        <authorList>
            <person name="Wang Y."/>
        </authorList>
    </citation>
    <scope>NUCLEOTIDE SEQUENCE [LARGE SCALE GENOMIC DNA]</scope>
    <source>
        <strain evidence="3 4">G39</strain>
    </source>
</reference>
<keyword evidence="4" id="KW-1185">Reference proteome</keyword>
<dbReference type="Proteomes" id="UP001240639">
    <property type="component" value="Unassembled WGS sequence"/>
</dbReference>
<evidence type="ECO:0000313" key="4">
    <source>
        <dbReference type="Proteomes" id="UP001240639"/>
    </source>
</evidence>
<dbReference type="SMART" id="SM00421">
    <property type="entry name" value="HTH_LUXR"/>
    <property type="match status" value="1"/>
</dbReference>
<dbReference type="RefSeq" id="WP_305931560.1">
    <property type="nucleotide sequence ID" value="NZ_JAVAIM010000001.1"/>
</dbReference>
<accession>A0ABT9HN20</accession>
<comment type="caution">
    <text evidence="3">The sequence shown here is derived from an EMBL/GenBank/DDBJ whole genome shotgun (WGS) entry which is preliminary data.</text>
</comment>
<protein>
    <submittedName>
        <fullName evidence="3">Helix-turn-helix transcriptional regulator</fullName>
    </submittedName>
</protein>
<sequence>MAKLSEKRREALALVAAGYTSKEAALQLDISPRSFDDRIEAACRILGVATRNEAARIYRSVEGDPERLRGEPLRVGESSVSDAWKAQQPVDRHLHVSDALIFDQRASWHGDRRGLRPGIRPSDLGVTGKLLAIVGGAIALLAVAILLVTSASALGTFFGV</sequence>
<dbReference type="InterPro" id="IPR016032">
    <property type="entry name" value="Sig_transdc_resp-reg_C-effctor"/>
</dbReference>
<evidence type="ECO:0000256" key="1">
    <source>
        <dbReference type="SAM" id="Phobius"/>
    </source>
</evidence>
<dbReference type="InterPro" id="IPR036388">
    <property type="entry name" value="WH-like_DNA-bd_sf"/>
</dbReference>
<keyword evidence="1" id="KW-0472">Membrane</keyword>
<feature type="transmembrane region" description="Helical" evidence="1">
    <location>
        <begin position="130"/>
        <end position="158"/>
    </location>
</feature>
<dbReference type="InterPro" id="IPR000792">
    <property type="entry name" value="Tscrpt_reg_LuxR_C"/>
</dbReference>